<keyword evidence="3 12" id="KW-0813">Transport</keyword>
<reference evidence="15" key="1">
    <citation type="submission" date="2018-06" db="EMBL/GenBank/DDBJ databases">
        <title>Description of Blautia argi sp. nov., a new anaerobic isolated from dog feces.</title>
        <authorList>
            <person name="Chang Y.-H."/>
            <person name="Paek J."/>
            <person name="Shin Y."/>
        </authorList>
    </citation>
    <scope>NUCLEOTIDE SEQUENCE [LARGE SCALE GENOMIC DNA]</scope>
    <source>
        <strain evidence="15">KCTC 15426</strain>
    </source>
</reference>
<dbReference type="InterPro" id="IPR000194">
    <property type="entry name" value="ATPase_F1/V1/A1_a/bsu_nucl-bd"/>
</dbReference>
<dbReference type="Gene3D" id="1.10.1140.10">
    <property type="entry name" value="Bovine Mitochondrial F1-atpase, Atp Synthase Beta Chain, Chain D, domain 3"/>
    <property type="match status" value="1"/>
</dbReference>
<evidence type="ECO:0000256" key="1">
    <source>
        <dbReference type="ARBA" id="ARBA00004170"/>
    </source>
</evidence>
<gene>
    <name evidence="12 14" type="primary">atpD</name>
    <name evidence="14" type="ORF">DQQ01_08075</name>
</gene>
<dbReference type="PANTHER" id="PTHR15184">
    <property type="entry name" value="ATP SYNTHASE"/>
    <property type="match status" value="1"/>
</dbReference>
<dbReference type="FunFam" id="3.40.50.300:FF:000004">
    <property type="entry name" value="ATP synthase subunit beta"/>
    <property type="match status" value="1"/>
</dbReference>
<evidence type="ECO:0000256" key="11">
    <source>
        <dbReference type="ARBA" id="ARBA00023310"/>
    </source>
</evidence>
<dbReference type="Pfam" id="PF02874">
    <property type="entry name" value="ATP-synt_ab_N"/>
    <property type="match status" value="1"/>
</dbReference>
<dbReference type="InterPro" id="IPR003593">
    <property type="entry name" value="AAA+_ATPase"/>
</dbReference>
<dbReference type="InterPro" id="IPR004100">
    <property type="entry name" value="ATPase_F1/V1/A1_a/bsu_N"/>
</dbReference>
<keyword evidence="5 12" id="KW-0547">Nucleotide-binding</keyword>
<dbReference type="Gene3D" id="3.40.50.300">
    <property type="entry name" value="P-loop containing nucleotide triphosphate hydrolases"/>
    <property type="match status" value="1"/>
</dbReference>
<protein>
    <recommendedName>
        <fullName evidence="12">ATP synthase subunit beta</fullName>
        <ecNumber evidence="12">7.1.2.2</ecNumber>
    </recommendedName>
    <alternativeName>
        <fullName evidence="12">ATP synthase F1 sector subunit beta</fullName>
    </alternativeName>
    <alternativeName>
        <fullName evidence="12">F-ATPase subunit beta</fullName>
    </alternativeName>
</protein>
<keyword evidence="15" id="KW-1185">Reference proteome</keyword>
<feature type="domain" description="AAA+ ATPase" evidence="13">
    <location>
        <begin position="142"/>
        <end position="328"/>
    </location>
</feature>
<evidence type="ECO:0000256" key="7">
    <source>
        <dbReference type="ARBA" id="ARBA00022967"/>
    </source>
</evidence>
<organism evidence="14 15">
    <name type="scientific">Blautia argi</name>
    <dbReference type="NCBI Taxonomy" id="1912897"/>
    <lineage>
        <taxon>Bacteria</taxon>
        <taxon>Bacillati</taxon>
        <taxon>Bacillota</taxon>
        <taxon>Clostridia</taxon>
        <taxon>Lachnospirales</taxon>
        <taxon>Lachnospiraceae</taxon>
        <taxon>Blautia</taxon>
    </lineage>
</organism>
<evidence type="ECO:0000259" key="13">
    <source>
        <dbReference type="SMART" id="SM00382"/>
    </source>
</evidence>
<dbReference type="InterPro" id="IPR020003">
    <property type="entry name" value="ATPase_a/bsu_AS"/>
</dbReference>
<dbReference type="CDD" id="cd18110">
    <property type="entry name" value="ATP-synt_F1_beta_C"/>
    <property type="match status" value="1"/>
</dbReference>
<comment type="catalytic activity">
    <reaction evidence="12">
        <text>ATP + H2O + 4 H(+)(in) = ADP + phosphate + 5 H(+)(out)</text>
        <dbReference type="Rhea" id="RHEA:57720"/>
        <dbReference type="ChEBI" id="CHEBI:15377"/>
        <dbReference type="ChEBI" id="CHEBI:15378"/>
        <dbReference type="ChEBI" id="CHEBI:30616"/>
        <dbReference type="ChEBI" id="CHEBI:43474"/>
        <dbReference type="ChEBI" id="CHEBI:456216"/>
        <dbReference type="EC" id="7.1.2.2"/>
    </reaction>
</comment>
<dbReference type="InterPro" id="IPR027417">
    <property type="entry name" value="P-loop_NTPase"/>
</dbReference>
<dbReference type="PANTHER" id="PTHR15184:SF71">
    <property type="entry name" value="ATP SYNTHASE SUBUNIT BETA, MITOCHONDRIAL"/>
    <property type="match status" value="1"/>
</dbReference>
<dbReference type="AlphaFoldDB" id="A0A2Z4UAP3"/>
<dbReference type="GO" id="GO:0005524">
    <property type="term" value="F:ATP binding"/>
    <property type="evidence" value="ECO:0007669"/>
    <property type="project" value="UniProtKB-UniRule"/>
</dbReference>
<dbReference type="Pfam" id="PF00006">
    <property type="entry name" value="ATP-synt_ab"/>
    <property type="match status" value="1"/>
</dbReference>
<evidence type="ECO:0000256" key="8">
    <source>
        <dbReference type="ARBA" id="ARBA00023065"/>
    </source>
</evidence>
<feature type="binding site" evidence="12">
    <location>
        <begin position="150"/>
        <end position="157"/>
    </location>
    <ligand>
        <name>ATP</name>
        <dbReference type="ChEBI" id="CHEBI:30616"/>
    </ligand>
</feature>
<keyword evidence="4 12" id="KW-1003">Cell membrane</keyword>
<dbReference type="InterPro" id="IPR055190">
    <property type="entry name" value="ATP-synt_VA_C"/>
</dbReference>
<evidence type="ECO:0000256" key="6">
    <source>
        <dbReference type="ARBA" id="ARBA00022840"/>
    </source>
</evidence>
<dbReference type="InterPro" id="IPR005722">
    <property type="entry name" value="ATP_synth_F1_bsu"/>
</dbReference>
<dbReference type="RefSeq" id="WP_111919599.1">
    <property type="nucleotide sequence ID" value="NZ_CAUWHR010000029.1"/>
</dbReference>
<proteinExistence type="inferred from homology"/>
<dbReference type="SMART" id="SM00382">
    <property type="entry name" value="AAA"/>
    <property type="match status" value="1"/>
</dbReference>
<dbReference type="EMBL" id="CP030280">
    <property type="protein sequence ID" value="AWY98110.1"/>
    <property type="molecule type" value="Genomic_DNA"/>
</dbReference>
<evidence type="ECO:0000256" key="2">
    <source>
        <dbReference type="ARBA" id="ARBA00008936"/>
    </source>
</evidence>
<dbReference type="CDD" id="cd18115">
    <property type="entry name" value="ATP-synt_F1_beta_N"/>
    <property type="match status" value="1"/>
</dbReference>
<accession>A0A2Z4UAP3</accession>
<dbReference type="GO" id="GO:0045259">
    <property type="term" value="C:proton-transporting ATP synthase complex"/>
    <property type="evidence" value="ECO:0007669"/>
    <property type="project" value="UniProtKB-KW"/>
</dbReference>
<dbReference type="InterPro" id="IPR050053">
    <property type="entry name" value="ATPase_alpha/beta_chains"/>
</dbReference>
<dbReference type="SUPFAM" id="SSF47917">
    <property type="entry name" value="C-terminal domain of alpha and beta subunits of F1 ATP synthase"/>
    <property type="match status" value="1"/>
</dbReference>
<comment type="function">
    <text evidence="12">Produces ATP from ADP in the presence of a proton gradient across the membrane. The catalytic sites are hosted primarily by the beta subunits.</text>
</comment>
<keyword evidence="12" id="KW-0375">Hydrogen ion transport</keyword>
<evidence type="ECO:0000313" key="14">
    <source>
        <dbReference type="EMBL" id="AWY98110.1"/>
    </source>
</evidence>
<keyword evidence="10 12" id="KW-0139">CF(1)</keyword>
<evidence type="ECO:0000256" key="9">
    <source>
        <dbReference type="ARBA" id="ARBA00023136"/>
    </source>
</evidence>
<evidence type="ECO:0000256" key="5">
    <source>
        <dbReference type="ARBA" id="ARBA00022741"/>
    </source>
</evidence>
<keyword evidence="8 12" id="KW-0406">Ion transport</keyword>
<dbReference type="CDD" id="cd01133">
    <property type="entry name" value="F1-ATPase_beta_CD"/>
    <property type="match status" value="1"/>
</dbReference>
<dbReference type="NCBIfam" id="TIGR01039">
    <property type="entry name" value="atpD"/>
    <property type="match status" value="1"/>
</dbReference>
<keyword evidence="11 12" id="KW-0066">ATP synthesis</keyword>
<dbReference type="Gene3D" id="2.40.10.170">
    <property type="match status" value="1"/>
</dbReference>
<evidence type="ECO:0000256" key="10">
    <source>
        <dbReference type="ARBA" id="ARBA00023196"/>
    </source>
</evidence>
<keyword evidence="9 12" id="KW-0472">Membrane</keyword>
<comment type="subcellular location">
    <subcellularLocation>
        <location evidence="12">Cell membrane</location>
        <topology evidence="12">Peripheral membrane protein</topology>
    </subcellularLocation>
    <subcellularLocation>
        <location evidence="1">Membrane</location>
        <topology evidence="1">Peripheral membrane protein</topology>
    </subcellularLocation>
</comment>
<dbReference type="SUPFAM" id="SSF52540">
    <property type="entry name" value="P-loop containing nucleoside triphosphate hydrolases"/>
    <property type="match status" value="1"/>
</dbReference>
<name>A0A2Z4UAP3_9FIRM</name>
<keyword evidence="7 12" id="KW-1278">Translocase</keyword>
<sequence>MEKGKIVQVMGPVVDVEFENQDLPSIKDALTVELNGRKLVMEVAQHIGNRTVRCIMLASSDGLCKDMEVTATGAGISVPVGKETLGRLFNVLGETIDKGQQLENVKHWVIHRDPPTFEEQSPVVEILETGIKVIDLLAPYAKGGKIGLFGGAGVGKTVLIQELISNIATEHGGYSIFTGVGERSREGNDLWTEMKESGVLEKTALVFGQMNEPPGARMRVAETGLTMAEYFRDEEHQNVLLFIDNIFRFTQAGSEVSALLGRMPSAVGYQPTLATEMGELQERIASTKNGSVTSVQAVYVPADDLTDPAPATTFAHLDATTVLSRKIVEQGIYPAVDPLESSSRILEVDVVGEEHYETARKVQEYLQKYKELQDIIAILGMEELSEEDKKIVARARKVQKFLSQPFHVAEVFTGIPGKYVPLKETIRGFKMIVNGEMDEYPENAFFNVGTIDEVIEKAKQEA</sequence>
<evidence type="ECO:0000256" key="3">
    <source>
        <dbReference type="ARBA" id="ARBA00022448"/>
    </source>
</evidence>
<dbReference type="EC" id="7.1.2.2" evidence="12"/>
<dbReference type="PROSITE" id="PS00152">
    <property type="entry name" value="ATPASE_ALPHA_BETA"/>
    <property type="match status" value="1"/>
</dbReference>
<comment type="similarity">
    <text evidence="2 12">Belongs to the ATPase alpha/beta chains family.</text>
</comment>
<dbReference type="HAMAP" id="MF_01347">
    <property type="entry name" value="ATP_synth_beta_bact"/>
    <property type="match status" value="1"/>
</dbReference>
<dbReference type="InterPro" id="IPR024034">
    <property type="entry name" value="ATPase_F1/V1_b/a_C"/>
</dbReference>
<keyword evidence="6 12" id="KW-0067">ATP-binding</keyword>
<dbReference type="GO" id="GO:0046933">
    <property type="term" value="F:proton-transporting ATP synthase activity, rotational mechanism"/>
    <property type="evidence" value="ECO:0007669"/>
    <property type="project" value="UniProtKB-UniRule"/>
</dbReference>
<dbReference type="FunFam" id="1.10.1140.10:FF:000001">
    <property type="entry name" value="ATP synthase subunit beta"/>
    <property type="match status" value="1"/>
</dbReference>
<dbReference type="GO" id="GO:0005886">
    <property type="term" value="C:plasma membrane"/>
    <property type="evidence" value="ECO:0007669"/>
    <property type="project" value="UniProtKB-SubCell"/>
</dbReference>
<dbReference type="OrthoDB" id="9801639at2"/>
<dbReference type="Proteomes" id="UP000250003">
    <property type="component" value="Chromosome"/>
</dbReference>
<dbReference type="InterPro" id="IPR036121">
    <property type="entry name" value="ATPase_F1/V1/A1_a/bsu_N_sf"/>
</dbReference>
<dbReference type="SUPFAM" id="SSF50615">
    <property type="entry name" value="N-terminal domain of alpha and beta subunits of F1 ATP synthase"/>
    <property type="match status" value="1"/>
</dbReference>
<dbReference type="KEGG" id="blau:DQQ01_08075"/>
<evidence type="ECO:0000256" key="12">
    <source>
        <dbReference type="HAMAP-Rule" id="MF_01347"/>
    </source>
</evidence>
<dbReference type="Pfam" id="PF22919">
    <property type="entry name" value="ATP-synt_VA_C"/>
    <property type="match status" value="1"/>
</dbReference>
<evidence type="ECO:0000256" key="4">
    <source>
        <dbReference type="ARBA" id="ARBA00022475"/>
    </source>
</evidence>
<evidence type="ECO:0000313" key="15">
    <source>
        <dbReference type="Proteomes" id="UP000250003"/>
    </source>
</evidence>